<keyword evidence="2" id="KW-0732">Signal</keyword>
<proteinExistence type="predicted"/>
<reference evidence="3 4" key="1">
    <citation type="submission" date="2018-06" db="EMBL/GenBank/DDBJ databases">
        <title>Marinomonas sp. YLB-05 draft genome sequence.</title>
        <authorList>
            <person name="Yu L."/>
            <person name="Tang X."/>
        </authorList>
    </citation>
    <scope>NUCLEOTIDE SEQUENCE [LARGE SCALE GENOMIC DNA]</scope>
    <source>
        <strain evidence="3 4">YLB-05</strain>
    </source>
</reference>
<keyword evidence="4" id="KW-1185">Reference proteome</keyword>
<dbReference type="InterPro" id="IPR032811">
    <property type="entry name" value="Put_conjugal_transfer"/>
</dbReference>
<feature type="signal peptide" evidence="2">
    <location>
        <begin position="1"/>
        <end position="18"/>
    </location>
</feature>
<gene>
    <name evidence="3" type="ORF">DN730_09440</name>
</gene>
<protein>
    <recommendedName>
        <fullName evidence="5">Type IX secretion system membrane protein PorP/SprF</fullName>
    </recommendedName>
</protein>
<dbReference type="Pfam" id="PF13729">
    <property type="entry name" value="TraF_2"/>
    <property type="match status" value="1"/>
</dbReference>
<accession>A0A370UA16</accession>
<evidence type="ECO:0000256" key="2">
    <source>
        <dbReference type="SAM" id="SignalP"/>
    </source>
</evidence>
<dbReference type="RefSeq" id="WP_115467864.1">
    <property type="nucleotide sequence ID" value="NZ_QKRA01000003.1"/>
</dbReference>
<comment type="caution">
    <text evidence="3">The sequence shown here is derived from an EMBL/GenBank/DDBJ whole genome shotgun (WGS) entry which is preliminary data.</text>
</comment>
<sequence length="444" mass="47730">MKKMLVIAGSLACGVSYAASPVFQPIGSSFTLGSSANPSALSTSLYNPAAPFLMVDTDEGDRFRFGIIGPGGFGYELGQVDSLTDEIDRLEKKLDETAQTAEAAQALKDDANNIVTLLGKDANGKLSTAGQIPFFPVIYKHPKYGSFTFDASLSAVGNGKFIDDRIDIVGDDTDGDGTDDTYILSTKSSIYTKYGTDLAFGFGYANDLWSNQHGMLIAGAKVNIHAVTLGKALLHLGAADEDGAEDYYADSLSDNGKTTIGASLDLGAIWTSEYYQFGITGTNLNEPTFEYGSLKQDCSQLASESVAQNNCYVVDILANQGRIALSEVHTMERQVTIDSAVFVDDKQWALTGAYDLFETSDLLGDKYQWAVAAASYHGENAWIPGFRIGYRKNMAGTELSYLTGGFTLFKRLNFDLAYGLESIEIDGTEAPRSLYVSAGIESAF</sequence>
<evidence type="ECO:0000313" key="3">
    <source>
        <dbReference type="EMBL" id="RDL44601.1"/>
    </source>
</evidence>
<name>A0A370UA16_9GAMM</name>
<dbReference type="EMBL" id="QKRA01000003">
    <property type="protein sequence ID" value="RDL44601.1"/>
    <property type="molecule type" value="Genomic_DNA"/>
</dbReference>
<evidence type="ECO:0000256" key="1">
    <source>
        <dbReference type="SAM" id="Coils"/>
    </source>
</evidence>
<feature type="coiled-coil region" evidence="1">
    <location>
        <begin position="80"/>
        <end position="107"/>
    </location>
</feature>
<keyword evidence="1" id="KW-0175">Coiled coil</keyword>
<dbReference type="Proteomes" id="UP000254326">
    <property type="component" value="Unassembled WGS sequence"/>
</dbReference>
<dbReference type="AlphaFoldDB" id="A0A370UA16"/>
<evidence type="ECO:0000313" key="4">
    <source>
        <dbReference type="Proteomes" id="UP000254326"/>
    </source>
</evidence>
<evidence type="ECO:0008006" key="5">
    <source>
        <dbReference type="Google" id="ProtNLM"/>
    </source>
</evidence>
<dbReference type="OrthoDB" id="5610858at2"/>
<organism evidence="3 4">
    <name type="scientific">Marinomonas piezotolerans</name>
    <dbReference type="NCBI Taxonomy" id="2213058"/>
    <lineage>
        <taxon>Bacteria</taxon>
        <taxon>Pseudomonadati</taxon>
        <taxon>Pseudomonadota</taxon>
        <taxon>Gammaproteobacteria</taxon>
        <taxon>Oceanospirillales</taxon>
        <taxon>Oceanospirillaceae</taxon>
        <taxon>Marinomonas</taxon>
    </lineage>
</organism>
<feature type="chain" id="PRO_5016664067" description="Type IX secretion system membrane protein PorP/SprF" evidence="2">
    <location>
        <begin position="19"/>
        <end position="444"/>
    </location>
</feature>